<dbReference type="Proteomes" id="UP001652623">
    <property type="component" value="Chromosome 8"/>
</dbReference>
<protein>
    <submittedName>
        <fullName evidence="3">Disease resistance protein RUN1-like</fullName>
    </submittedName>
</protein>
<accession>A0ABM3ID99</accession>
<dbReference type="Pfam" id="PF00931">
    <property type="entry name" value="NB-ARC"/>
    <property type="match status" value="1"/>
</dbReference>
<dbReference type="InterPro" id="IPR035897">
    <property type="entry name" value="Toll_tir_struct_dom_sf"/>
</dbReference>
<evidence type="ECO:0000313" key="3">
    <source>
        <dbReference type="RefSeq" id="XP_048325951.1"/>
    </source>
</evidence>
<dbReference type="InterPro" id="IPR002182">
    <property type="entry name" value="NB-ARC"/>
</dbReference>
<feature type="domain" description="TIR" evidence="1">
    <location>
        <begin position="1"/>
        <end position="154"/>
    </location>
</feature>
<keyword evidence="2" id="KW-1185">Reference proteome</keyword>
<dbReference type="Gene3D" id="3.40.50.300">
    <property type="entry name" value="P-loop containing nucleotide triphosphate hydrolases"/>
    <property type="match status" value="1"/>
</dbReference>
<dbReference type="PROSITE" id="PS50104">
    <property type="entry name" value="TIR"/>
    <property type="match status" value="1"/>
</dbReference>
<dbReference type="PANTHER" id="PTHR11017">
    <property type="entry name" value="LEUCINE-RICH REPEAT-CONTAINING PROTEIN"/>
    <property type="match status" value="1"/>
</dbReference>
<proteinExistence type="predicted"/>
<dbReference type="SUPFAM" id="SSF52540">
    <property type="entry name" value="P-loop containing nucleoside triphosphate hydrolases"/>
    <property type="match status" value="1"/>
</dbReference>
<name>A0ABM3ID99_ZIZJJ</name>
<dbReference type="Gene3D" id="3.40.50.10140">
    <property type="entry name" value="Toll/interleukin-1 receptor homology (TIR) domain"/>
    <property type="match status" value="1"/>
</dbReference>
<dbReference type="PRINTS" id="PR00364">
    <property type="entry name" value="DISEASERSIST"/>
</dbReference>
<evidence type="ECO:0000313" key="2">
    <source>
        <dbReference type="Proteomes" id="UP001652623"/>
    </source>
</evidence>
<evidence type="ECO:0000259" key="1">
    <source>
        <dbReference type="PROSITE" id="PS50104"/>
    </source>
</evidence>
<dbReference type="InterPro" id="IPR044974">
    <property type="entry name" value="Disease_R_plants"/>
</dbReference>
<dbReference type="SUPFAM" id="SSF52200">
    <property type="entry name" value="Toll/Interleukin receptor TIR domain"/>
    <property type="match status" value="1"/>
</dbReference>
<sequence>MGSSSSSSCYPPSLPTAMASQEKYDVFLSFRGLTEEMKFNQHLSEQSRNQSSLLSFSKSYANSSWCLTELVHILQWKRNNGQLVIPVFYHVDPSHVRKLEGNFGQAFSQVEVRFGETIMDLVKHWRAALEEAANLCGPDSRLVQAIVEDILWKLNYTSPCDHFEGLVGVDKRYEQIKSLLCIGSPDVRTFGLLGMGGIGKTTIAGVLFQLLSCQFESSYFLKSVREKFEKGELDYWRKELLSALLEDNNLNMSNSYIGSTFVRKRLKRKRVLVVFDDVDKPRQFKSLVKVHDLFGPASRIIVTTRDERVLNNINAQIDKVQELNSYEANQLFYLNAFGTCSEAIH</sequence>
<gene>
    <name evidence="3" type="primary">LOC125421322</name>
</gene>
<dbReference type="RefSeq" id="XP_048325951.1">
    <property type="nucleotide sequence ID" value="XM_048469994.1"/>
</dbReference>
<dbReference type="Pfam" id="PF01582">
    <property type="entry name" value="TIR"/>
    <property type="match status" value="1"/>
</dbReference>
<organism evidence="2 3">
    <name type="scientific">Ziziphus jujuba</name>
    <name type="common">Chinese jujube</name>
    <name type="synonym">Ziziphus sativa</name>
    <dbReference type="NCBI Taxonomy" id="326968"/>
    <lineage>
        <taxon>Eukaryota</taxon>
        <taxon>Viridiplantae</taxon>
        <taxon>Streptophyta</taxon>
        <taxon>Embryophyta</taxon>
        <taxon>Tracheophyta</taxon>
        <taxon>Spermatophyta</taxon>
        <taxon>Magnoliopsida</taxon>
        <taxon>eudicotyledons</taxon>
        <taxon>Gunneridae</taxon>
        <taxon>Pentapetalae</taxon>
        <taxon>rosids</taxon>
        <taxon>fabids</taxon>
        <taxon>Rosales</taxon>
        <taxon>Rhamnaceae</taxon>
        <taxon>Paliureae</taxon>
        <taxon>Ziziphus</taxon>
    </lineage>
</organism>
<dbReference type="InterPro" id="IPR027417">
    <property type="entry name" value="P-loop_NTPase"/>
</dbReference>
<reference evidence="3" key="1">
    <citation type="submission" date="2025-08" db="UniProtKB">
        <authorList>
            <consortium name="RefSeq"/>
        </authorList>
    </citation>
    <scope>IDENTIFICATION</scope>
    <source>
        <tissue evidence="3">Seedling</tissue>
    </source>
</reference>
<dbReference type="PANTHER" id="PTHR11017:SF479">
    <property type="entry name" value="DISEASE RESISTANCE PROTEIN (TIR-NBS-LRR CLASS) FAMILY"/>
    <property type="match status" value="1"/>
</dbReference>
<dbReference type="InterPro" id="IPR000157">
    <property type="entry name" value="TIR_dom"/>
</dbReference>
<dbReference type="GeneID" id="125421322"/>
<dbReference type="SMART" id="SM00255">
    <property type="entry name" value="TIR"/>
    <property type="match status" value="1"/>
</dbReference>